<protein>
    <submittedName>
        <fullName evidence="1">Uncharacterized protein</fullName>
    </submittedName>
</protein>
<dbReference type="EMBL" id="JACYHB010000001">
    <property type="protein sequence ID" value="MBD8077545.1"/>
    <property type="molecule type" value="Genomic_DNA"/>
</dbReference>
<sequence>MIRAQWVWELLDADGMVVPEPVSPVFTAQFDAEQWLGETWRGLAGDGVAVVRLLHDGAQATPPVDLRAG</sequence>
<name>A0A927IY67_9MICO</name>
<proteinExistence type="predicted"/>
<organism evidence="1 2">
    <name type="scientific">Cellulosimicrobium arenosum</name>
    <dbReference type="NCBI Taxonomy" id="2708133"/>
    <lineage>
        <taxon>Bacteria</taxon>
        <taxon>Bacillati</taxon>
        <taxon>Actinomycetota</taxon>
        <taxon>Actinomycetes</taxon>
        <taxon>Micrococcales</taxon>
        <taxon>Promicromonosporaceae</taxon>
        <taxon>Cellulosimicrobium</taxon>
    </lineage>
</organism>
<accession>A0A927IY67</accession>
<comment type="caution">
    <text evidence="1">The sequence shown here is derived from an EMBL/GenBank/DDBJ whole genome shotgun (WGS) entry which is preliminary data.</text>
</comment>
<dbReference type="RefSeq" id="WP_191827137.1">
    <property type="nucleotide sequence ID" value="NZ_JACYHB010000001.1"/>
</dbReference>
<dbReference type="Proteomes" id="UP000610846">
    <property type="component" value="Unassembled WGS sequence"/>
</dbReference>
<evidence type="ECO:0000313" key="2">
    <source>
        <dbReference type="Proteomes" id="UP000610846"/>
    </source>
</evidence>
<reference evidence="1" key="2">
    <citation type="submission" date="2020-09" db="EMBL/GenBank/DDBJ databases">
        <authorList>
            <person name="Yu Y."/>
        </authorList>
    </citation>
    <scope>NUCLEOTIDE SEQUENCE</scope>
    <source>
        <strain evidence="1">KCTC 49039</strain>
    </source>
</reference>
<reference evidence="1" key="1">
    <citation type="journal article" date="2018" name="Curr. Microbiol.">
        <title>Cellulosimicrobium arenosum sp. nov., Isolated from Marine Sediment Sand.</title>
        <authorList>
            <person name="Oh M."/>
            <person name="Kim J.H."/>
            <person name="Yoon J.H."/>
            <person name="Schumann P."/>
            <person name="Kim W."/>
        </authorList>
    </citation>
    <scope>NUCLEOTIDE SEQUENCE</scope>
    <source>
        <strain evidence="1">KCTC 49039</strain>
    </source>
</reference>
<dbReference type="AlphaFoldDB" id="A0A927IY67"/>
<gene>
    <name evidence="1" type="ORF">IF651_00520</name>
</gene>
<evidence type="ECO:0000313" key="1">
    <source>
        <dbReference type="EMBL" id="MBD8077545.1"/>
    </source>
</evidence>
<keyword evidence="2" id="KW-1185">Reference proteome</keyword>